<evidence type="ECO:0000256" key="2">
    <source>
        <dbReference type="SAM" id="MobiDB-lite"/>
    </source>
</evidence>
<dbReference type="Gene3D" id="2.10.10.20">
    <property type="entry name" value="Carbohydrate-binding module superfamily 5/12"/>
    <property type="match status" value="2"/>
</dbReference>
<comment type="caution">
    <text evidence="5">The sequence shown here is derived from an EMBL/GenBank/DDBJ whole genome shotgun (WGS) entry which is preliminary data.</text>
</comment>
<keyword evidence="6" id="KW-1185">Reference proteome</keyword>
<accession>A0ABN2A976</accession>
<evidence type="ECO:0000256" key="3">
    <source>
        <dbReference type="SAM" id="Phobius"/>
    </source>
</evidence>
<sequence>MGWTVALVEGRRLSWTRLVVVLLVAVALVFASLRGWRWFQDARVKVPQASWFAGYVDVTATPSLPFEEPEAGAGANAVLSFVVAAAADDCTPTWGTYHTLPEAGEELDLDRRIARLSQLGGTPIVSFGGQANTELAVACTDPDDLYDAYRAVVARYDLSVIDLDVEGEALSDTAANERRTQAVARLQESTGVEVWLTLPVAPDGLTAEGRALVDQMVRGGVDLAGVNVMTMDYGGSRDAGQSMGDAAVQALESTHDQLADLYDAAGTHRTSAQLWRGLGATPMLGQNDVAGEVFTLEDARVLKSFAAQQRLGRLSLWSLNRDRECSSNWPDVTKVSDSCSGVEQETGAFARVLGLRLKGEPAPAAPTTNTTTADPTATTTDDPATSPYPIWDPESIYLKDQRVVWKQNVYVAKWWTSGDVPDDPTVEASASAWRLIGPVLPGETPEPTPTVPPGTFADWSAVDVYKAGDRVQLRGRAYVAQWWNQGVSPEAPSTKESPSPWRPLTQEEIADGTTEDGSP</sequence>
<dbReference type="CDD" id="cd12215">
    <property type="entry name" value="ChiC_BD"/>
    <property type="match status" value="2"/>
</dbReference>
<evidence type="ECO:0000256" key="1">
    <source>
        <dbReference type="ARBA" id="ARBA00022801"/>
    </source>
</evidence>
<dbReference type="InterPro" id="IPR036573">
    <property type="entry name" value="CBM_sf_5/12"/>
</dbReference>
<dbReference type="InterPro" id="IPR052750">
    <property type="entry name" value="GH18_Chitinase"/>
</dbReference>
<dbReference type="PANTHER" id="PTHR42976">
    <property type="entry name" value="BIFUNCTIONAL CHITINASE/LYSOZYME-RELATED"/>
    <property type="match status" value="1"/>
</dbReference>
<dbReference type="Proteomes" id="UP001500842">
    <property type="component" value="Unassembled WGS sequence"/>
</dbReference>
<name>A0ABN2A976_9ACTN</name>
<dbReference type="InterPro" id="IPR003610">
    <property type="entry name" value="CBM5/12"/>
</dbReference>
<dbReference type="SUPFAM" id="SSF51445">
    <property type="entry name" value="(Trans)glycosidases"/>
    <property type="match status" value="1"/>
</dbReference>
<keyword evidence="3" id="KW-0472">Membrane</keyword>
<proteinExistence type="predicted"/>
<evidence type="ECO:0000313" key="6">
    <source>
        <dbReference type="Proteomes" id="UP001500842"/>
    </source>
</evidence>
<gene>
    <name evidence="5" type="ORF">GCM10009788_18130</name>
</gene>
<dbReference type="RefSeq" id="WP_344111823.1">
    <property type="nucleotide sequence ID" value="NZ_BAAAOR010000014.1"/>
</dbReference>
<keyword evidence="1" id="KW-0378">Hydrolase</keyword>
<evidence type="ECO:0000259" key="4">
    <source>
        <dbReference type="SMART" id="SM00495"/>
    </source>
</evidence>
<protein>
    <submittedName>
        <fullName evidence="5">T2SS-translocated chitinase</fullName>
    </submittedName>
</protein>
<feature type="compositionally biased region" description="Acidic residues" evidence="2">
    <location>
        <begin position="508"/>
        <end position="519"/>
    </location>
</feature>
<dbReference type="SMART" id="SM00495">
    <property type="entry name" value="ChtBD3"/>
    <property type="match status" value="2"/>
</dbReference>
<dbReference type="InterPro" id="IPR017853">
    <property type="entry name" value="GH"/>
</dbReference>
<feature type="domain" description="Chitin-binding type-3" evidence="4">
    <location>
        <begin position="388"/>
        <end position="436"/>
    </location>
</feature>
<dbReference type="PANTHER" id="PTHR42976:SF1">
    <property type="entry name" value="GH18 DOMAIN-CONTAINING PROTEIN-RELATED"/>
    <property type="match status" value="1"/>
</dbReference>
<dbReference type="Pfam" id="PF02839">
    <property type="entry name" value="CBM_5_12"/>
    <property type="match status" value="1"/>
</dbReference>
<dbReference type="CDD" id="cd06543">
    <property type="entry name" value="GH18_PF-ChiA-like"/>
    <property type="match status" value="1"/>
</dbReference>
<organism evidence="5 6">
    <name type="scientific">Nocardioides humi</name>
    <dbReference type="NCBI Taxonomy" id="449461"/>
    <lineage>
        <taxon>Bacteria</taxon>
        <taxon>Bacillati</taxon>
        <taxon>Actinomycetota</taxon>
        <taxon>Actinomycetes</taxon>
        <taxon>Propionibacteriales</taxon>
        <taxon>Nocardioidaceae</taxon>
        <taxon>Nocardioides</taxon>
    </lineage>
</organism>
<dbReference type="SUPFAM" id="SSF51055">
    <property type="entry name" value="Carbohydrate binding domain"/>
    <property type="match status" value="2"/>
</dbReference>
<feature type="region of interest" description="Disordered" evidence="2">
    <location>
        <begin position="484"/>
        <end position="519"/>
    </location>
</feature>
<evidence type="ECO:0000313" key="5">
    <source>
        <dbReference type="EMBL" id="GAA1514119.1"/>
    </source>
</evidence>
<feature type="compositionally biased region" description="Low complexity" evidence="2">
    <location>
        <begin position="361"/>
        <end position="385"/>
    </location>
</feature>
<feature type="domain" description="Chitin-binding type-3" evidence="4">
    <location>
        <begin position="456"/>
        <end position="504"/>
    </location>
</feature>
<keyword evidence="3" id="KW-1133">Transmembrane helix</keyword>
<dbReference type="EMBL" id="BAAAOR010000014">
    <property type="protein sequence ID" value="GAA1514119.1"/>
    <property type="molecule type" value="Genomic_DNA"/>
</dbReference>
<feature type="region of interest" description="Disordered" evidence="2">
    <location>
        <begin position="360"/>
        <end position="386"/>
    </location>
</feature>
<dbReference type="Gene3D" id="3.20.20.80">
    <property type="entry name" value="Glycosidases"/>
    <property type="match status" value="1"/>
</dbReference>
<reference evidence="5 6" key="1">
    <citation type="journal article" date="2019" name="Int. J. Syst. Evol. Microbiol.">
        <title>The Global Catalogue of Microorganisms (GCM) 10K type strain sequencing project: providing services to taxonomists for standard genome sequencing and annotation.</title>
        <authorList>
            <consortium name="The Broad Institute Genomics Platform"/>
            <consortium name="The Broad Institute Genome Sequencing Center for Infectious Disease"/>
            <person name="Wu L."/>
            <person name="Ma J."/>
        </authorList>
    </citation>
    <scope>NUCLEOTIDE SEQUENCE [LARGE SCALE GENOMIC DNA]</scope>
    <source>
        <strain evidence="5 6">JCM 14942</strain>
    </source>
</reference>
<keyword evidence="3" id="KW-0812">Transmembrane</keyword>
<feature type="transmembrane region" description="Helical" evidence="3">
    <location>
        <begin position="15"/>
        <end position="33"/>
    </location>
</feature>